<evidence type="ECO:0000256" key="5">
    <source>
        <dbReference type="RuleBase" id="RU003682"/>
    </source>
</evidence>
<comment type="similarity">
    <text evidence="1 5">Belongs to the iron/ascorbate-dependent oxidoreductase family.</text>
</comment>
<feature type="domain" description="Fe2OG dioxygenase" evidence="6">
    <location>
        <begin position="211"/>
        <end position="316"/>
    </location>
</feature>
<name>A0AAN8Z9L4_9MAGN</name>
<accession>A0AAN8Z9L4</accession>
<keyword evidence="4 5" id="KW-0408">Iron</keyword>
<dbReference type="SUPFAM" id="SSF51197">
    <property type="entry name" value="Clavaminate synthase-like"/>
    <property type="match status" value="1"/>
</dbReference>
<keyword evidence="7" id="KW-0223">Dioxygenase</keyword>
<protein>
    <submittedName>
        <fullName evidence="7">Non-hem dioxygenase N-terminal domain</fullName>
    </submittedName>
</protein>
<evidence type="ECO:0000259" key="6">
    <source>
        <dbReference type="PROSITE" id="PS51471"/>
    </source>
</evidence>
<evidence type="ECO:0000256" key="3">
    <source>
        <dbReference type="ARBA" id="ARBA00023002"/>
    </source>
</evidence>
<evidence type="ECO:0000313" key="7">
    <source>
        <dbReference type="EMBL" id="KAK6929807.1"/>
    </source>
</evidence>
<evidence type="ECO:0000256" key="2">
    <source>
        <dbReference type="ARBA" id="ARBA00022723"/>
    </source>
</evidence>
<dbReference type="InterPro" id="IPR027443">
    <property type="entry name" value="IPNS-like_sf"/>
</dbReference>
<dbReference type="GO" id="GO:0046872">
    <property type="term" value="F:metal ion binding"/>
    <property type="evidence" value="ECO:0007669"/>
    <property type="project" value="UniProtKB-KW"/>
</dbReference>
<dbReference type="InterPro" id="IPR005123">
    <property type="entry name" value="Oxoglu/Fe-dep_dioxygenase_dom"/>
</dbReference>
<dbReference type="FunFam" id="2.60.120.330:FF:000005">
    <property type="entry name" value="1-aminocyclopropane-1-carboxylate oxidase homolog 1"/>
    <property type="match status" value="1"/>
</dbReference>
<keyword evidence="2 5" id="KW-0479">Metal-binding</keyword>
<keyword evidence="8" id="KW-1185">Reference proteome</keyword>
<dbReference type="PROSITE" id="PS51471">
    <property type="entry name" value="FE2OG_OXY"/>
    <property type="match status" value="1"/>
</dbReference>
<evidence type="ECO:0000256" key="4">
    <source>
        <dbReference type="ARBA" id="ARBA00023004"/>
    </source>
</evidence>
<dbReference type="Gene3D" id="2.60.120.330">
    <property type="entry name" value="B-lactam Antibiotic, Isopenicillin N Synthase, Chain"/>
    <property type="match status" value="1"/>
</dbReference>
<dbReference type="EMBL" id="JBAMMX010000012">
    <property type="protein sequence ID" value="KAK6929807.1"/>
    <property type="molecule type" value="Genomic_DNA"/>
</dbReference>
<dbReference type="AlphaFoldDB" id="A0AAN8Z9L4"/>
<dbReference type="Pfam" id="PF03171">
    <property type="entry name" value="2OG-FeII_Oxy"/>
    <property type="match status" value="1"/>
</dbReference>
<evidence type="ECO:0000313" key="8">
    <source>
        <dbReference type="Proteomes" id="UP001370490"/>
    </source>
</evidence>
<dbReference type="Proteomes" id="UP001370490">
    <property type="component" value="Unassembled WGS sequence"/>
</dbReference>
<dbReference type="InterPro" id="IPR044861">
    <property type="entry name" value="IPNS-like_FE2OG_OXY"/>
</dbReference>
<evidence type="ECO:0000256" key="1">
    <source>
        <dbReference type="ARBA" id="ARBA00008056"/>
    </source>
</evidence>
<dbReference type="Pfam" id="PF14226">
    <property type="entry name" value="DIOX_N"/>
    <property type="match status" value="1"/>
</dbReference>
<dbReference type="GO" id="GO:0051213">
    <property type="term" value="F:dioxygenase activity"/>
    <property type="evidence" value="ECO:0007669"/>
    <property type="project" value="UniProtKB-KW"/>
</dbReference>
<dbReference type="InterPro" id="IPR026992">
    <property type="entry name" value="DIOX_N"/>
</dbReference>
<comment type="caution">
    <text evidence="7">The sequence shown here is derived from an EMBL/GenBank/DDBJ whole genome shotgun (WGS) entry which is preliminary data.</text>
</comment>
<sequence length="380" mass="42852">MGATAESDLNYDRETELKTFDESKIGVKGLVDSGIDKLPKFFVHETDKLDLKPADQTHSGIPVIDLGDINKDAIRRSKVVDEVRDACEKWGFFQVINHGIPQTVLDEMIDGVRRFYEQDTEVKKQYYTRDMTRKFLYNSNFDLFSVKAASWRDTFMANMAPNPPKPEQLPEVCRDMMIESSMHLMAVAHTILELMSESLGLPSNYLKELDCARGLLFLGSYYPACPEPESTWGITNHTDAGFLTLLLQDDIGGLQVLNQDQWIDVPPVRGALVANVGDLLQASLITNDKFQSVKHRVIAQKAGPRISVPVFFRACSQFDPNPKVYGPIKELLSEENPPIYRETTEKEFMTHFYAKGLDGIRALEKFKLSNSACADSLQKA</sequence>
<organism evidence="7 8">
    <name type="scientific">Dillenia turbinata</name>
    <dbReference type="NCBI Taxonomy" id="194707"/>
    <lineage>
        <taxon>Eukaryota</taxon>
        <taxon>Viridiplantae</taxon>
        <taxon>Streptophyta</taxon>
        <taxon>Embryophyta</taxon>
        <taxon>Tracheophyta</taxon>
        <taxon>Spermatophyta</taxon>
        <taxon>Magnoliopsida</taxon>
        <taxon>eudicotyledons</taxon>
        <taxon>Gunneridae</taxon>
        <taxon>Pentapetalae</taxon>
        <taxon>Dilleniales</taxon>
        <taxon>Dilleniaceae</taxon>
        <taxon>Dillenia</taxon>
    </lineage>
</organism>
<proteinExistence type="inferred from homology"/>
<dbReference type="PANTHER" id="PTHR10209:SF884">
    <property type="entry name" value="1-AMINOCYCLOPROPANE-1-CARBOXYLATE OXIDASE HOMOLOG 1-LIKE"/>
    <property type="match status" value="1"/>
</dbReference>
<gene>
    <name evidence="7" type="ORF">RJ641_003901</name>
</gene>
<keyword evidence="3 5" id="KW-0560">Oxidoreductase</keyword>
<reference evidence="7 8" key="1">
    <citation type="submission" date="2023-12" db="EMBL/GenBank/DDBJ databases">
        <title>A high-quality genome assembly for Dillenia turbinata (Dilleniales).</title>
        <authorList>
            <person name="Chanderbali A."/>
        </authorList>
    </citation>
    <scope>NUCLEOTIDE SEQUENCE [LARGE SCALE GENOMIC DNA]</scope>
    <source>
        <strain evidence="7">LSX21</strain>
        <tissue evidence="7">Leaf</tissue>
    </source>
</reference>
<dbReference type="PANTHER" id="PTHR10209">
    <property type="entry name" value="OXIDOREDUCTASE, 2OG-FE II OXYGENASE FAMILY PROTEIN"/>
    <property type="match status" value="1"/>
</dbReference>